<reference evidence="3 4" key="1">
    <citation type="submission" date="2013-12" db="EMBL/GenBank/DDBJ databases">
        <authorList>
            <consortium name="DOE Joint Genome Institute"/>
            <person name="Smidt H."/>
            <person name="Huntemann M."/>
            <person name="Han J."/>
            <person name="Chen A."/>
            <person name="Kyrpides N."/>
            <person name="Mavromatis K."/>
            <person name="Markowitz V."/>
            <person name="Palaniappan K."/>
            <person name="Ivanova N."/>
            <person name="Schaumberg A."/>
            <person name="Pati A."/>
            <person name="Liolios K."/>
            <person name="Nordberg H.P."/>
            <person name="Cantor M.N."/>
            <person name="Hua S.X."/>
            <person name="Woyke T."/>
        </authorList>
    </citation>
    <scope>NUCLEOTIDE SEQUENCE [LARGE SCALE GENOMIC DNA]</scope>
    <source>
        <strain evidence="4">DSM 15288</strain>
    </source>
</reference>
<dbReference type="Pfam" id="PF13279">
    <property type="entry name" value="4HBT_2"/>
    <property type="match status" value="1"/>
</dbReference>
<dbReference type="Gene3D" id="3.10.129.10">
    <property type="entry name" value="Hotdog Thioesterase"/>
    <property type="match status" value="1"/>
</dbReference>
<dbReference type="InterPro" id="IPR050563">
    <property type="entry name" value="4-hydroxybenzoyl-CoA_TE"/>
</dbReference>
<sequence>MSLFSETKLRVRYAETDQMGIVYHSNYLIWFEVGRTELFRNLGLPYTVFEEQGLSLAVVEASCRYRQPAKYDDELVVYTRLEKFTSRIIKFSYQVMMEDILLTDGKTSHVFLNKEGRVADVRKYRVWKEVATKIPSLKI</sequence>
<dbReference type="CDD" id="cd00586">
    <property type="entry name" value="4HBT"/>
    <property type="match status" value="1"/>
</dbReference>
<evidence type="ECO:0000256" key="1">
    <source>
        <dbReference type="ARBA" id="ARBA00005953"/>
    </source>
</evidence>
<dbReference type="PANTHER" id="PTHR31793:SF27">
    <property type="entry name" value="NOVEL THIOESTERASE SUPERFAMILY DOMAIN AND SAPOSIN A-TYPE DOMAIN CONTAINING PROTEIN (0610012H03RIK)"/>
    <property type="match status" value="1"/>
</dbReference>
<dbReference type="InterPro" id="IPR008272">
    <property type="entry name" value="HB-CoA_thioesterase_AS"/>
</dbReference>
<dbReference type="PROSITE" id="PS01328">
    <property type="entry name" value="4HBCOA_THIOESTERASE"/>
    <property type="match status" value="1"/>
</dbReference>
<gene>
    <name evidence="3" type="ORF">DESME_07570</name>
</gene>
<keyword evidence="4" id="KW-1185">Reference proteome</keyword>
<dbReference type="STRING" id="871968.DESME_07570"/>
<dbReference type="NCBIfam" id="TIGR00051">
    <property type="entry name" value="YbgC/FadM family acyl-CoA thioesterase"/>
    <property type="match status" value="1"/>
</dbReference>
<dbReference type="PIRSF" id="PIRSF003230">
    <property type="entry name" value="YbgC"/>
    <property type="match status" value="1"/>
</dbReference>
<dbReference type="PANTHER" id="PTHR31793">
    <property type="entry name" value="4-HYDROXYBENZOYL-COA THIOESTERASE FAMILY MEMBER"/>
    <property type="match status" value="1"/>
</dbReference>
<evidence type="ECO:0000313" key="4">
    <source>
        <dbReference type="Proteomes" id="UP000010847"/>
    </source>
</evidence>
<dbReference type="eggNOG" id="COG0824">
    <property type="taxonomic scope" value="Bacteria"/>
</dbReference>
<dbReference type="EMBL" id="CP007032">
    <property type="protein sequence ID" value="AHF06944.1"/>
    <property type="molecule type" value="Genomic_DNA"/>
</dbReference>
<dbReference type="GO" id="GO:0047617">
    <property type="term" value="F:fatty acyl-CoA hydrolase activity"/>
    <property type="evidence" value="ECO:0007669"/>
    <property type="project" value="TreeGrafter"/>
</dbReference>
<dbReference type="KEGG" id="dmt:DESME_07570"/>
<accession>W0ECL2</accession>
<dbReference type="AlphaFoldDB" id="W0ECL2"/>
<dbReference type="RefSeq" id="WP_006715370.1">
    <property type="nucleotide sequence ID" value="NZ_CP007032.1"/>
</dbReference>
<proteinExistence type="inferred from homology"/>
<dbReference type="HOGENOM" id="CLU_101141_3_3_9"/>
<name>W0ECL2_9FIRM</name>
<evidence type="ECO:0000256" key="2">
    <source>
        <dbReference type="ARBA" id="ARBA00022801"/>
    </source>
</evidence>
<dbReference type="SUPFAM" id="SSF54637">
    <property type="entry name" value="Thioesterase/thiol ester dehydrase-isomerase"/>
    <property type="match status" value="1"/>
</dbReference>
<keyword evidence="2 3" id="KW-0378">Hydrolase</keyword>
<dbReference type="InterPro" id="IPR006684">
    <property type="entry name" value="YbgC/YbaW"/>
</dbReference>
<dbReference type="Proteomes" id="UP000010847">
    <property type="component" value="Chromosome"/>
</dbReference>
<comment type="similarity">
    <text evidence="1">Belongs to the 4-hydroxybenzoyl-CoA thioesterase family.</text>
</comment>
<evidence type="ECO:0000313" key="3">
    <source>
        <dbReference type="EMBL" id="AHF06944.1"/>
    </source>
</evidence>
<protein>
    <submittedName>
        <fullName evidence="3">Acyl-CoA thioester hydrolase</fullName>
    </submittedName>
</protein>
<organism evidence="3 4">
    <name type="scientific">Desulfitobacterium metallireducens DSM 15288</name>
    <dbReference type="NCBI Taxonomy" id="871968"/>
    <lineage>
        <taxon>Bacteria</taxon>
        <taxon>Bacillati</taxon>
        <taxon>Bacillota</taxon>
        <taxon>Clostridia</taxon>
        <taxon>Eubacteriales</taxon>
        <taxon>Desulfitobacteriaceae</taxon>
        <taxon>Desulfitobacterium</taxon>
    </lineage>
</organism>
<dbReference type="OrthoDB" id="9800856at2"/>
<dbReference type="InterPro" id="IPR029069">
    <property type="entry name" value="HotDog_dom_sf"/>
</dbReference>